<dbReference type="Proteomes" id="UP000466863">
    <property type="component" value="Unassembled WGS sequence"/>
</dbReference>
<reference evidence="1 2" key="1">
    <citation type="submission" date="2019-10" db="EMBL/GenBank/DDBJ databases">
        <title>Evaluation of single-gene subtyping targets for Pseudomonas.</title>
        <authorList>
            <person name="Reichler S.J."/>
            <person name="Orsi R.H."/>
            <person name="Wiedmann M."/>
            <person name="Martin N.H."/>
            <person name="Murphy S.I."/>
        </authorList>
    </citation>
    <scope>NUCLEOTIDE SEQUENCE [LARGE SCALE GENOMIC DNA]</scope>
    <source>
        <strain evidence="1 2">FSL R10-1876</strain>
    </source>
</reference>
<evidence type="ECO:0000313" key="1">
    <source>
        <dbReference type="EMBL" id="MQU45552.1"/>
    </source>
</evidence>
<accession>A0A6I1X2Y7</accession>
<evidence type="ECO:0000313" key="2">
    <source>
        <dbReference type="Proteomes" id="UP000466863"/>
    </source>
</evidence>
<dbReference type="InterPro" id="IPR022385">
    <property type="entry name" value="Rhs_assc_core"/>
</dbReference>
<name>A0A6I1X2Y7_9PSED</name>
<dbReference type="InterPro" id="IPR050708">
    <property type="entry name" value="T6SS_VgrG/RHS"/>
</dbReference>
<dbReference type="Gene3D" id="2.180.10.10">
    <property type="entry name" value="RHS repeat-associated core"/>
    <property type="match status" value="1"/>
</dbReference>
<dbReference type="AlphaFoldDB" id="A0A6I1X2Y7"/>
<dbReference type="RefSeq" id="WP_153357354.1">
    <property type="nucleotide sequence ID" value="NZ_WIVV01000172.1"/>
</dbReference>
<gene>
    <name evidence="1" type="ORF">GHO28_24065</name>
</gene>
<sequence length="977" mass="106582">MPASLHQHTPSLIALDPRGLSIRQVAYYRQNAHDAVQARINRNAFNPLGVLKEQWDARLSVLHENDTSVRPNQRMSYSLSGRLLLSDSVDQGQGISWLGSSGQVIRRWDSRGACQTFEYDHLLRLTGVAEQASDESAPVVVEQLIYGSSTRGEAIRNRCGRLITHVDPAGDVRFESYDVLGQLSKQIRRFSDEQQDSAGHASTWRYQASGELAEQVDANGNLQRTGYAVDGLLTGVSVTLARGSAQTLVEQRVYSASGQVLSERAGNGVVSELEYNALDQRLQRLRCYRSGKAEEPLQDLSYTYDRVGNVLSVSDAAQPVQWFDNTRTEAQNTYRYDSLYRLIEATGRESTRAASGSGLLEAVPFGSTQANLSRHYRQNYRYDASGNLSALRHLPAQATGYTRKMNIATHSNHGVEQAPAGLAPGLGSGFDKNGNQLALQPGQTLSWNVRNQLQRVIQVVRPDGEDDDETYRYDSSGQRVLKIRRSVAKNQSHRSEVRYLPGLEIHQNSATGEWLNTVVVSGALHSIRILQWEQGRPEGIENEQIRFALSDNLGSSTLELDGSARVLSQETYYPYGGTAWWAAKNAVDASYKTIRYSGKERDASGLYYYGYRYYAPWLGRWINADPGGDIDGLNLYAMASGNPVSYVDSQGMASKKVALGAPVSRFSQLRGAAMRFSERIRPALQAASSAAIRDSLATHASNALGVGVDLLLFAGRQPTRVLNTVLRQVVAVLDGLALGHMATGLLGNWPRLSPIAGVAAFAAADRGFAIMGHGDAVDVDQEWDPVARERFIGHVRAFSREVGQQILRGLGTTVSWGQTPLAARAPRTLMAAAVYGLATIPNAIYNSSIPGSLVPNVGPLIEGYDAGAASLIRAGHATAIYEAHVDAIQLPDLEATGHGGLSRMLNQVWGYWSGVGIEAIATLVTGQPASGQSSRTRFWVGAARGVMTALTEFRGLLVLTARRGYTRISSLWRTTPR</sequence>
<dbReference type="PANTHER" id="PTHR32305">
    <property type="match status" value="1"/>
</dbReference>
<protein>
    <submittedName>
        <fullName evidence="1">RHS repeat protein</fullName>
    </submittedName>
</protein>
<proteinExistence type="predicted"/>
<dbReference type="EMBL" id="WIVV01000172">
    <property type="protein sequence ID" value="MQU45552.1"/>
    <property type="molecule type" value="Genomic_DNA"/>
</dbReference>
<comment type="caution">
    <text evidence="1">The sequence shown here is derived from an EMBL/GenBank/DDBJ whole genome shotgun (WGS) entry which is preliminary data.</text>
</comment>
<dbReference type="NCBIfam" id="TIGR03696">
    <property type="entry name" value="Rhs_assc_core"/>
    <property type="match status" value="1"/>
</dbReference>
<organism evidence="1 2">
    <name type="scientific">Pseudomonas helleri</name>
    <dbReference type="NCBI Taxonomy" id="1608996"/>
    <lineage>
        <taxon>Bacteria</taxon>
        <taxon>Pseudomonadati</taxon>
        <taxon>Pseudomonadota</taxon>
        <taxon>Gammaproteobacteria</taxon>
        <taxon>Pseudomonadales</taxon>
        <taxon>Pseudomonadaceae</taxon>
        <taxon>Pseudomonas</taxon>
    </lineage>
</organism>
<dbReference type="PANTHER" id="PTHR32305:SF15">
    <property type="entry name" value="PROTEIN RHSA-RELATED"/>
    <property type="match status" value="1"/>
</dbReference>